<name>H5V0Q7_ATLHE</name>
<feature type="transmembrane region" description="Helical" evidence="1">
    <location>
        <begin position="87"/>
        <end position="107"/>
    </location>
</feature>
<feature type="transmembrane region" description="Helical" evidence="1">
    <location>
        <begin position="143"/>
        <end position="160"/>
    </location>
</feature>
<reference evidence="2 3" key="1">
    <citation type="submission" date="2012-02" db="EMBL/GenBank/DDBJ databases">
        <title>Whole genome shotgun sequence of Escherichia hermannii NBRC 105704.</title>
        <authorList>
            <person name="Yoshida I."/>
            <person name="Hosoyama A."/>
            <person name="Tsuchikane K."/>
            <person name="Katsumata H."/>
            <person name="Yamazaki S."/>
            <person name="Fujita N."/>
        </authorList>
    </citation>
    <scope>NUCLEOTIDE SEQUENCE [LARGE SCALE GENOMIC DNA]</scope>
    <source>
        <strain evidence="2 3">NBRC 105704</strain>
    </source>
</reference>
<feature type="transmembrane region" description="Helical" evidence="1">
    <location>
        <begin position="349"/>
        <end position="368"/>
    </location>
</feature>
<evidence type="ECO:0000256" key="1">
    <source>
        <dbReference type="SAM" id="Phobius"/>
    </source>
</evidence>
<dbReference type="AlphaFoldDB" id="H5V0Q7"/>
<evidence type="ECO:0000313" key="3">
    <source>
        <dbReference type="Proteomes" id="UP000010297"/>
    </source>
</evidence>
<organism evidence="2 3">
    <name type="scientific">Atlantibacter hermannii NBRC 105704</name>
    <dbReference type="NCBI Taxonomy" id="1115512"/>
    <lineage>
        <taxon>Bacteria</taxon>
        <taxon>Pseudomonadati</taxon>
        <taxon>Pseudomonadota</taxon>
        <taxon>Gammaproteobacteria</taxon>
        <taxon>Enterobacterales</taxon>
        <taxon>Enterobacteriaceae</taxon>
        <taxon>Atlantibacter</taxon>
    </lineage>
</organism>
<feature type="transmembrane region" description="Helical" evidence="1">
    <location>
        <begin position="172"/>
        <end position="201"/>
    </location>
</feature>
<feature type="transmembrane region" description="Helical" evidence="1">
    <location>
        <begin position="321"/>
        <end position="343"/>
    </location>
</feature>
<gene>
    <name evidence="2" type="ORF">EH105704_03_00700</name>
</gene>
<keyword evidence="1" id="KW-0472">Membrane</keyword>
<protein>
    <recommendedName>
        <fullName evidence="4">Glycosyltransferase RgtA/B/C/D-like domain-containing protein</fullName>
    </recommendedName>
</protein>
<accession>H5V0Q7</accession>
<feature type="transmembrane region" description="Helical" evidence="1">
    <location>
        <begin position="7"/>
        <end position="25"/>
    </location>
</feature>
<keyword evidence="1" id="KW-1133">Transmembrane helix</keyword>
<proteinExistence type="predicted"/>
<keyword evidence="1" id="KW-0812">Transmembrane</keyword>
<dbReference type="Proteomes" id="UP000010297">
    <property type="component" value="Unassembled WGS sequence"/>
</dbReference>
<dbReference type="EMBL" id="BAFF01000003">
    <property type="protein sequence ID" value="GAB51565.1"/>
    <property type="molecule type" value="Genomic_DNA"/>
</dbReference>
<dbReference type="GeneID" id="92827829"/>
<evidence type="ECO:0008006" key="4">
    <source>
        <dbReference type="Google" id="ProtNLM"/>
    </source>
</evidence>
<feature type="transmembrane region" description="Helical" evidence="1">
    <location>
        <begin position="380"/>
        <end position="404"/>
    </location>
</feature>
<sequence length="663" mass="75611">MKAYSKIFSFLFVILISFVFGVIHIKWVYSITFHADAAAMQVLAQAIYESHSILPHDYYYGNQLIFLRSEIAIALAMAMGFKGYTAFIIGSALWISIWSTILFSSLYCVFKKNILAAFYTFCLFFPVSAGYDYDYILGQQSHLANVVLSLSILIFFILSVKEENLRRILPAALFIFLMVIEEPLRAAFVFITLIVTCFIFWDFKKYRTQLVILFVSFSLALILNKYLLNYYSLGRDISAGIKLVDYSTFLSNLSRILNDYLLNFSSLSFLEGSSFFKFSIIGYGFNFIYETIFSIYILVTLVSIIKNVIMQRPDSNSPFWGVLKVTAFIGLLFTTLAICLLNPDSSRHALWALFIIKLCFLMDLVRFFRNRFLIGKSISFLIVFAIVCLSSTWFCVATLSPSVINSSVYKKYNSDLSYSLKNLSKKYNVKNVYGNNYWSIMPFNVIIPEFSYGVLQINDTGHFSPMQWLSRPSYFDVSPDENVFYLVRPDEDKDGRFVDNIKRNNGILLDHVGGTDIWLAKPIWPIFNGEYGRYTWNGCQLPTQIGTLASNCTINKDAKDSEGYLSFGPYQKLPHGNYKFEIRIFSNSPGNEIIGNYDAILGNRVVLVSEQIEGTNGEFSTLSGNFTIKEGTEENTPVEIRVSILKNHNASIQAVKIEKVKNT</sequence>
<dbReference type="RefSeq" id="WP_002434830.1">
    <property type="nucleotide sequence ID" value="NZ_BAFF01000003.1"/>
</dbReference>
<feature type="transmembrane region" description="Helical" evidence="1">
    <location>
        <begin position="207"/>
        <end position="228"/>
    </location>
</feature>
<keyword evidence="3" id="KW-1185">Reference proteome</keyword>
<feature type="transmembrane region" description="Helical" evidence="1">
    <location>
        <begin position="114"/>
        <end position="131"/>
    </location>
</feature>
<comment type="caution">
    <text evidence="2">The sequence shown here is derived from an EMBL/GenBank/DDBJ whole genome shotgun (WGS) entry which is preliminary data.</text>
</comment>
<evidence type="ECO:0000313" key="2">
    <source>
        <dbReference type="EMBL" id="GAB51565.1"/>
    </source>
</evidence>
<feature type="transmembrane region" description="Helical" evidence="1">
    <location>
        <begin position="287"/>
        <end position="309"/>
    </location>
</feature>
<dbReference type="eggNOG" id="ENOG5033IMH">
    <property type="taxonomic scope" value="Bacteria"/>
</dbReference>